<protein>
    <submittedName>
        <fullName evidence="2">Glycosyltransferase involved in cell wall bisynthesis</fullName>
    </submittedName>
</protein>
<dbReference type="AlphaFoldDB" id="A0A0K6IU10"/>
<dbReference type="InterPro" id="IPR050194">
    <property type="entry name" value="Glycosyltransferase_grp1"/>
</dbReference>
<evidence type="ECO:0000313" key="3">
    <source>
        <dbReference type="Proteomes" id="UP000182108"/>
    </source>
</evidence>
<evidence type="ECO:0000313" key="2">
    <source>
        <dbReference type="EMBL" id="CUB06832.1"/>
    </source>
</evidence>
<dbReference type="Gene3D" id="3.40.50.2000">
    <property type="entry name" value="Glycogen Phosphorylase B"/>
    <property type="match status" value="2"/>
</dbReference>
<feature type="domain" description="Glycosyltransferase subfamily 4-like N-terminal" evidence="1">
    <location>
        <begin position="15"/>
        <end position="176"/>
    </location>
</feature>
<dbReference type="Proteomes" id="UP000182108">
    <property type="component" value="Unassembled WGS sequence"/>
</dbReference>
<dbReference type="GO" id="GO:0016757">
    <property type="term" value="F:glycosyltransferase activity"/>
    <property type="evidence" value="ECO:0007669"/>
    <property type="project" value="InterPro"/>
</dbReference>
<dbReference type="Pfam" id="PF13439">
    <property type="entry name" value="Glyco_transf_4"/>
    <property type="match status" value="1"/>
</dbReference>
<keyword evidence="2" id="KW-0808">Transferase</keyword>
<dbReference type="PANTHER" id="PTHR45947:SF3">
    <property type="entry name" value="SULFOQUINOVOSYL TRANSFERASE SQD2"/>
    <property type="match status" value="1"/>
</dbReference>
<dbReference type="EMBL" id="CYHH01000004">
    <property type="protein sequence ID" value="CUB06832.1"/>
    <property type="molecule type" value="Genomic_DNA"/>
</dbReference>
<reference evidence="3" key="1">
    <citation type="submission" date="2015-08" db="EMBL/GenBank/DDBJ databases">
        <authorList>
            <person name="Babu N.S."/>
            <person name="Beckwith C.J."/>
            <person name="Beseler K.G."/>
            <person name="Brison A."/>
            <person name="Carone J.V."/>
            <person name="Caskin T.P."/>
            <person name="Diamond M."/>
            <person name="Durham M.E."/>
            <person name="Foxe J.M."/>
            <person name="Go M."/>
            <person name="Henderson B.A."/>
            <person name="Jones I.B."/>
            <person name="McGettigan J.A."/>
            <person name="Micheletti S.J."/>
            <person name="Nasrallah M.E."/>
            <person name="Ortiz D."/>
            <person name="Piller C.R."/>
            <person name="Privatt S.R."/>
            <person name="Schneider S.L."/>
            <person name="Sharp S."/>
            <person name="Smith T.C."/>
            <person name="Stanton J.D."/>
            <person name="Ullery H.E."/>
            <person name="Wilson R.J."/>
            <person name="Serrano M.G."/>
            <person name="Buck G."/>
            <person name="Lee V."/>
            <person name="Wang Y."/>
            <person name="Carvalho R."/>
            <person name="Voegtly L."/>
            <person name="Shi R."/>
            <person name="Duckworth R."/>
            <person name="Johnson A."/>
            <person name="Loviza R."/>
            <person name="Walstead R."/>
            <person name="Shah Z."/>
            <person name="Kiflezghi M."/>
            <person name="Wade K."/>
            <person name="Ball S.L."/>
            <person name="Bradley K.W."/>
            <person name="Asai D.J."/>
            <person name="Bowman C.A."/>
            <person name="Russell D.A."/>
            <person name="Pope W.H."/>
            <person name="Jacobs-Sera D."/>
            <person name="Hendrix R.W."/>
            <person name="Hatfull G.F."/>
        </authorList>
    </citation>
    <scope>NUCLEOTIDE SEQUENCE [LARGE SCALE GENOMIC DNA]</scope>
    <source>
        <strain evidence="3">JCM 19170</strain>
    </source>
</reference>
<dbReference type="OrthoDB" id="9802525at2"/>
<keyword evidence="3" id="KW-1185">Reference proteome</keyword>
<dbReference type="InterPro" id="IPR028098">
    <property type="entry name" value="Glyco_trans_4-like_N"/>
</dbReference>
<dbReference type="PANTHER" id="PTHR45947">
    <property type="entry name" value="SULFOQUINOVOSYL TRANSFERASE SQD2"/>
    <property type="match status" value="1"/>
</dbReference>
<accession>A0A0K6IU10</accession>
<dbReference type="RefSeq" id="WP_055423268.1">
    <property type="nucleotide sequence ID" value="NZ_CYHH01000004.1"/>
</dbReference>
<dbReference type="Pfam" id="PF13692">
    <property type="entry name" value="Glyco_trans_1_4"/>
    <property type="match status" value="1"/>
</dbReference>
<evidence type="ECO:0000259" key="1">
    <source>
        <dbReference type="Pfam" id="PF13439"/>
    </source>
</evidence>
<proteinExistence type="predicted"/>
<organism evidence="2 3">
    <name type="scientific">Tepidiphilus thermophilus</name>
    <dbReference type="NCBI Taxonomy" id="876478"/>
    <lineage>
        <taxon>Bacteria</taxon>
        <taxon>Pseudomonadati</taxon>
        <taxon>Pseudomonadota</taxon>
        <taxon>Hydrogenophilia</taxon>
        <taxon>Hydrogenophilales</taxon>
        <taxon>Hydrogenophilaceae</taxon>
        <taxon>Tepidiphilus</taxon>
    </lineage>
</organism>
<dbReference type="SUPFAM" id="SSF53756">
    <property type="entry name" value="UDP-Glycosyltransferase/glycogen phosphorylase"/>
    <property type="match status" value="1"/>
</dbReference>
<name>A0A0K6IU10_9PROT</name>
<dbReference type="CDD" id="cd03814">
    <property type="entry name" value="GT4-like"/>
    <property type="match status" value="1"/>
</dbReference>
<gene>
    <name evidence="2" type="ORF">Ga0061068_10465</name>
</gene>
<sequence length="383" mass="41569">MHLADVTLFYSESSGGVRTYLESKRRFLSAIEGVRHTLVVPGAEDRSAPGCETISAWPIPFSTGYRFPLRPGPWEERLVALSPDVIEAGDPYVPAWAALSAGERLGVPVIGFYHSDLPRLVERRFGRAWGLAAAAYVRKLYRRFDRVLTPSRTMVEHLAALGVEGAIAQPLGVDTQIFSPARRDPALRAELGIPQARCLMVFAGRGAREKNLDVLLAATRLLGEDFHLLLVGSAMPHRVPENVTVVDRFVGREDVARILASADLLVHAGNQETFGLVVLEAMASGIPVVGVAGGAVSELVPPEAGRIAPSLDATVFAQTVRDFVREVDLEEAGRQARAWVERRYAWPAVLPGLLEHYRALCGVPALLPVPVDAEVADAWQGGR</sequence>